<dbReference type="InterPro" id="IPR000169">
    <property type="entry name" value="Pept_cys_AS"/>
</dbReference>
<protein>
    <submittedName>
        <fullName evidence="10">Uncharacterized protein</fullName>
    </submittedName>
</protein>
<dbReference type="Gene3D" id="3.90.70.10">
    <property type="entry name" value="Cysteine proteinases"/>
    <property type="match status" value="1"/>
</dbReference>
<evidence type="ECO:0000256" key="1">
    <source>
        <dbReference type="ARBA" id="ARBA00008455"/>
    </source>
</evidence>
<dbReference type="AlphaFoldDB" id="A0A9N9TI66"/>
<feature type="domain" description="Peptidase C1A papain C-terminal" evidence="8">
    <location>
        <begin position="141"/>
        <end position="347"/>
    </location>
</feature>
<evidence type="ECO:0000256" key="2">
    <source>
        <dbReference type="ARBA" id="ARBA00022670"/>
    </source>
</evidence>
<organism evidence="10 11">
    <name type="scientific">Phyllotreta striolata</name>
    <name type="common">Striped flea beetle</name>
    <name type="synonym">Crioceris striolata</name>
    <dbReference type="NCBI Taxonomy" id="444603"/>
    <lineage>
        <taxon>Eukaryota</taxon>
        <taxon>Metazoa</taxon>
        <taxon>Ecdysozoa</taxon>
        <taxon>Arthropoda</taxon>
        <taxon>Hexapoda</taxon>
        <taxon>Insecta</taxon>
        <taxon>Pterygota</taxon>
        <taxon>Neoptera</taxon>
        <taxon>Endopterygota</taxon>
        <taxon>Coleoptera</taxon>
        <taxon>Polyphaga</taxon>
        <taxon>Cucujiformia</taxon>
        <taxon>Chrysomeloidea</taxon>
        <taxon>Chrysomelidae</taxon>
        <taxon>Galerucinae</taxon>
        <taxon>Alticini</taxon>
        <taxon>Phyllotreta</taxon>
    </lineage>
</organism>
<dbReference type="InterPro" id="IPR013201">
    <property type="entry name" value="Prot_inhib_I29"/>
</dbReference>
<dbReference type="PRINTS" id="PR00705">
    <property type="entry name" value="PAPAIN"/>
</dbReference>
<comment type="similarity">
    <text evidence="1">Belongs to the peptidase C1 family.</text>
</comment>
<evidence type="ECO:0000256" key="5">
    <source>
        <dbReference type="ARBA" id="ARBA00023145"/>
    </source>
</evidence>
<dbReference type="PROSITE" id="PS00139">
    <property type="entry name" value="THIOL_PROTEASE_CYS"/>
    <property type="match status" value="1"/>
</dbReference>
<keyword evidence="7" id="KW-1133">Transmembrane helix</keyword>
<dbReference type="OrthoDB" id="190265at2759"/>
<reference evidence="10" key="1">
    <citation type="submission" date="2022-01" db="EMBL/GenBank/DDBJ databases">
        <authorList>
            <person name="King R."/>
        </authorList>
    </citation>
    <scope>NUCLEOTIDE SEQUENCE</scope>
</reference>
<dbReference type="Pfam" id="PF00112">
    <property type="entry name" value="Peptidase_C1"/>
    <property type="match status" value="1"/>
</dbReference>
<evidence type="ECO:0000256" key="3">
    <source>
        <dbReference type="ARBA" id="ARBA00022801"/>
    </source>
</evidence>
<dbReference type="GO" id="GO:0006508">
    <property type="term" value="P:proteolysis"/>
    <property type="evidence" value="ECO:0007669"/>
    <property type="project" value="UniProtKB-KW"/>
</dbReference>
<dbReference type="InterPro" id="IPR038765">
    <property type="entry name" value="Papain-like_cys_pep_sf"/>
</dbReference>
<evidence type="ECO:0000259" key="8">
    <source>
        <dbReference type="SMART" id="SM00645"/>
    </source>
</evidence>
<dbReference type="EMBL" id="OU900104">
    <property type="protein sequence ID" value="CAG9855680.1"/>
    <property type="molecule type" value="Genomic_DNA"/>
</dbReference>
<dbReference type="InterPro" id="IPR025661">
    <property type="entry name" value="Pept_asp_AS"/>
</dbReference>
<evidence type="ECO:0000256" key="4">
    <source>
        <dbReference type="ARBA" id="ARBA00022807"/>
    </source>
</evidence>
<dbReference type="Pfam" id="PF08246">
    <property type="entry name" value="Inhibitor_I29"/>
    <property type="match status" value="1"/>
</dbReference>
<keyword evidence="5" id="KW-0865">Zymogen</keyword>
<keyword evidence="7" id="KW-0472">Membrane</keyword>
<keyword evidence="7" id="KW-0812">Transmembrane</keyword>
<evidence type="ECO:0000256" key="6">
    <source>
        <dbReference type="ARBA" id="ARBA00023157"/>
    </source>
</evidence>
<name>A0A9N9TI66_PHYSR</name>
<dbReference type="InterPro" id="IPR013128">
    <property type="entry name" value="Peptidase_C1A"/>
</dbReference>
<keyword evidence="6" id="KW-1015">Disulfide bond</keyword>
<dbReference type="GO" id="GO:0008234">
    <property type="term" value="F:cysteine-type peptidase activity"/>
    <property type="evidence" value="ECO:0007669"/>
    <property type="project" value="UniProtKB-KW"/>
</dbReference>
<dbReference type="PROSITE" id="PS00639">
    <property type="entry name" value="THIOL_PROTEASE_HIS"/>
    <property type="match status" value="1"/>
</dbReference>
<evidence type="ECO:0000256" key="7">
    <source>
        <dbReference type="SAM" id="Phobius"/>
    </source>
</evidence>
<dbReference type="InterPro" id="IPR039417">
    <property type="entry name" value="Peptidase_C1A_papain-like"/>
</dbReference>
<evidence type="ECO:0000313" key="10">
    <source>
        <dbReference type="EMBL" id="CAG9855680.1"/>
    </source>
</evidence>
<sequence>MPTCIRLRSNRLFKMTTVNIAILCLCSLAYVNCVLYSINMIKGPTEKDWKQFKLDFNKTYETKEEEQKRFKIFKQNWIGIQKHNKRYTKGQESYSQAVNAFADLSENEFSEFYGLRANEIIVKYSQNVTVNRTLQNNDNNTDESWDWRDAGAVTAPQDQGQCGSCWVFCAVGLLESYYFRATNELLDFSEQYVIDCISNSSCAGGTPISALQFAKDNGVILESEYPYNAKQNECPIARLSPLRIRFENAHVIFGNDEELKDEIKKTGPLGVCLYASSKWMFYKSGVWYHNECSSEVNHCVLLVGYGTENGNDYWIFKNSWGQFWGDDGYIKFARNRHENYCGIQYGLYLK</sequence>
<feature type="transmembrane region" description="Helical" evidence="7">
    <location>
        <begin position="12"/>
        <end position="31"/>
    </location>
</feature>
<keyword evidence="3" id="KW-0378">Hydrolase</keyword>
<dbReference type="Proteomes" id="UP001153712">
    <property type="component" value="Chromosome 11"/>
</dbReference>
<feature type="domain" description="Cathepsin propeptide inhibitor" evidence="9">
    <location>
        <begin position="49"/>
        <end position="109"/>
    </location>
</feature>
<accession>A0A9N9TI66</accession>
<keyword evidence="2" id="KW-0645">Protease</keyword>
<dbReference type="PROSITE" id="PS00640">
    <property type="entry name" value="THIOL_PROTEASE_ASN"/>
    <property type="match status" value="1"/>
</dbReference>
<keyword evidence="4" id="KW-0788">Thiol protease</keyword>
<proteinExistence type="inferred from homology"/>
<dbReference type="SUPFAM" id="SSF54001">
    <property type="entry name" value="Cysteine proteinases"/>
    <property type="match status" value="1"/>
</dbReference>
<dbReference type="FunFam" id="3.90.70.10:FF:000332">
    <property type="entry name" value="Cathepsin L1"/>
    <property type="match status" value="1"/>
</dbReference>
<evidence type="ECO:0000259" key="9">
    <source>
        <dbReference type="SMART" id="SM00848"/>
    </source>
</evidence>
<dbReference type="PANTHER" id="PTHR12411">
    <property type="entry name" value="CYSTEINE PROTEASE FAMILY C1-RELATED"/>
    <property type="match status" value="1"/>
</dbReference>
<keyword evidence="11" id="KW-1185">Reference proteome</keyword>
<gene>
    <name evidence="10" type="ORF">PHYEVI_LOCUS2126</name>
</gene>
<evidence type="ECO:0000313" key="11">
    <source>
        <dbReference type="Proteomes" id="UP001153712"/>
    </source>
</evidence>
<dbReference type="InterPro" id="IPR025660">
    <property type="entry name" value="Pept_his_AS"/>
</dbReference>
<dbReference type="CDD" id="cd02248">
    <property type="entry name" value="Peptidase_C1A"/>
    <property type="match status" value="1"/>
</dbReference>
<dbReference type="InterPro" id="IPR000668">
    <property type="entry name" value="Peptidase_C1A_C"/>
</dbReference>
<dbReference type="SMART" id="SM00645">
    <property type="entry name" value="Pept_C1"/>
    <property type="match status" value="1"/>
</dbReference>
<dbReference type="SMART" id="SM00848">
    <property type="entry name" value="Inhibitor_I29"/>
    <property type="match status" value="1"/>
</dbReference>